<accession>A0A0C1PNY8</accession>
<dbReference type="SUPFAM" id="SSF46785">
    <property type="entry name" value="Winged helix' DNA-binding domain"/>
    <property type="match status" value="1"/>
</dbReference>
<sequence length="106" mass="12002">MNNKISTKKLAEVHELFKLLSNPTRIQMLVLLEDHPMNVGQISDELKIEQSAASHQLAMLKKHQLVSNVRDGKSIYYELDDPHIMDIVNEGLAHSDHVVRGVKHGN</sequence>
<keyword evidence="3" id="KW-0804">Transcription</keyword>
<dbReference type="GO" id="GO:0003677">
    <property type="term" value="F:DNA binding"/>
    <property type="evidence" value="ECO:0007669"/>
    <property type="project" value="UniProtKB-KW"/>
</dbReference>
<dbReference type="InterPro" id="IPR051011">
    <property type="entry name" value="Metal_resp_trans_reg"/>
</dbReference>
<comment type="caution">
    <text evidence="5">The sequence shown here is derived from an EMBL/GenBank/DDBJ whole genome shotgun (WGS) entry which is preliminary data.</text>
</comment>
<dbReference type="Pfam" id="PF01022">
    <property type="entry name" value="HTH_5"/>
    <property type="match status" value="1"/>
</dbReference>
<dbReference type="Proteomes" id="UP000031397">
    <property type="component" value="Unassembled WGS sequence"/>
</dbReference>
<dbReference type="PANTHER" id="PTHR43132">
    <property type="entry name" value="ARSENICAL RESISTANCE OPERON REPRESSOR ARSR-RELATED"/>
    <property type="match status" value="1"/>
</dbReference>
<evidence type="ECO:0000259" key="4">
    <source>
        <dbReference type="PROSITE" id="PS50987"/>
    </source>
</evidence>
<name>A0A0C1PNY8_9LACO</name>
<evidence type="ECO:0000313" key="5">
    <source>
        <dbReference type="EMBL" id="KID41631.1"/>
    </source>
</evidence>
<evidence type="ECO:0000313" key="6">
    <source>
        <dbReference type="Proteomes" id="UP000031397"/>
    </source>
</evidence>
<gene>
    <name evidence="5" type="ORF">LfDm3_0873</name>
</gene>
<evidence type="ECO:0000256" key="3">
    <source>
        <dbReference type="ARBA" id="ARBA00023163"/>
    </source>
</evidence>
<dbReference type="GO" id="GO:0003700">
    <property type="term" value="F:DNA-binding transcription factor activity"/>
    <property type="evidence" value="ECO:0007669"/>
    <property type="project" value="InterPro"/>
</dbReference>
<dbReference type="PANTHER" id="PTHR43132:SF6">
    <property type="entry name" value="HTH-TYPE TRANSCRIPTIONAL REPRESSOR CZRA"/>
    <property type="match status" value="1"/>
</dbReference>
<dbReference type="RefSeq" id="WP_039144410.1">
    <property type="nucleotide sequence ID" value="NZ_JOJZ01000019.1"/>
</dbReference>
<keyword evidence="2" id="KW-0238">DNA-binding</keyword>
<organism evidence="5 6">
    <name type="scientific">Fructilactobacillus fructivorans</name>
    <dbReference type="NCBI Taxonomy" id="1614"/>
    <lineage>
        <taxon>Bacteria</taxon>
        <taxon>Bacillati</taxon>
        <taxon>Bacillota</taxon>
        <taxon>Bacilli</taxon>
        <taxon>Lactobacillales</taxon>
        <taxon>Lactobacillaceae</taxon>
        <taxon>Fructilactobacillus</taxon>
    </lineage>
</organism>
<proteinExistence type="predicted"/>
<evidence type="ECO:0000256" key="2">
    <source>
        <dbReference type="ARBA" id="ARBA00023125"/>
    </source>
</evidence>
<dbReference type="NCBIfam" id="NF033788">
    <property type="entry name" value="HTH_metalloreg"/>
    <property type="match status" value="1"/>
</dbReference>
<reference evidence="5 6" key="1">
    <citation type="submission" date="2014-06" db="EMBL/GenBank/DDBJ databases">
        <title>Functional and comparative genomic analyses of the Drosophila gut microbiota identify candidate symbiosis factors.</title>
        <authorList>
            <person name="Newell P.D."/>
            <person name="Chaston J.M."/>
            <person name="Douglas A.E."/>
        </authorList>
    </citation>
    <scope>NUCLEOTIDE SEQUENCE [LARGE SCALE GENOMIC DNA]</scope>
    <source>
        <strain evidence="5 6">DmCS_002</strain>
    </source>
</reference>
<dbReference type="GeneID" id="74913538"/>
<keyword evidence="6" id="KW-1185">Reference proteome</keyword>
<dbReference type="Gene3D" id="1.10.10.10">
    <property type="entry name" value="Winged helix-like DNA-binding domain superfamily/Winged helix DNA-binding domain"/>
    <property type="match status" value="1"/>
</dbReference>
<dbReference type="EMBL" id="JOJZ01000019">
    <property type="protein sequence ID" value="KID41631.1"/>
    <property type="molecule type" value="Genomic_DNA"/>
</dbReference>
<evidence type="ECO:0000256" key="1">
    <source>
        <dbReference type="ARBA" id="ARBA00023015"/>
    </source>
</evidence>
<dbReference type="InterPro" id="IPR001845">
    <property type="entry name" value="HTH_ArsR_DNA-bd_dom"/>
</dbReference>
<dbReference type="SMART" id="SM00418">
    <property type="entry name" value="HTH_ARSR"/>
    <property type="match status" value="1"/>
</dbReference>
<dbReference type="AlphaFoldDB" id="A0A0C1PNY8"/>
<dbReference type="CDD" id="cd00090">
    <property type="entry name" value="HTH_ARSR"/>
    <property type="match status" value="1"/>
</dbReference>
<dbReference type="PRINTS" id="PR00778">
    <property type="entry name" value="HTHARSR"/>
</dbReference>
<dbReference type="InterPro" id="IPR011991">
    <property type="entry name" value="ArsR-like_HTH"/>
</dbReference>
<keyword evidence="1" id="KW-0805">Transcription regulation</keyword>
<dbReference type="PATRIC" id="fig|1614.7.peg.828"/>
<feature type="domain" description="HTH arsR-type" evidence="4">
    <location>
        <begin position="5"/>
        <end position="99"/>
    </location>
</feature>
<dbReference type="OrthoDB" id="9794330at2"/>
<dbReference type="PROSITE" id="PS50987">
    <property type="entry name" value="HTH_ARSR_2"/>
    <property type="match status" value="1"/>
</dbReference>
<dbReference type="InterPro" id="IPR036388">
    <property type="entry name" value="WH-like_DNA-bd_sf"/>
</dbReference>
<dbReference type="InterPro" id="IPR036390">
    <property type="entry name" value="WH_DNA-bd_sf"/>
</dbReference>
<protein>
    <submittedName>
        <fullName evidence="5">Putative transcriptional regulator</fullName>
    </submittedName>
</protein>